<protein>
    <submittedName>
        <fullName evidence="2">Uncharacterized protein</fullName>
    </submittedName>
</protein>
<reference evidence="2 3" key="1">
    <citation type="submission" date="2021-06" db="EMBL/GenBank/DDBJ databases">
        <authorList>
            <person name="Palmer J.M."/>
        </authorList>
    </citation>
    <scope>NUCLEOTIDE SEQUENCE [LARGE SCALE GENOMIC DNA]</scope>
    <source>
        <strain evidence="2 3">CL_MEX2019</strain>
        <tissue evidence="2">Muscle</tissue>
    </source>
</reference>
<evidence type="ECO:0000313" key="2">
    <source>
        <dbReference type="EMBL" id="MED6273735.1"/>
    </source>
</evidence>
<feature type="region of interest" description="Disordered" evidence="1">
    <location>
        <begin position="1"/>
        <end position="35"/>
    </location>
</feature>
<evidence type="ECO:0000313" key="3">
    <source>
        <dbReference type="Proteomes" id="UP001352852"/>
    </source>
</evidence>
<name>A0ABU7DI38_9TELE</name>
<accession>A0ABU7DI38</accession>
<evidence type="ECO:0000256" key="1">
    <source>
        <dbReference type="SAM" id="MobiDB-lite"/>
    </source>
</evidence>
<organism evidence="2 3">
    <name type="scientific">Characodon lateralis</name>
    <dbReference type="NCBI Taxonomy" id="208331"/>
    <lineage>
        <taxon>Eukaryota</taxon>
        <taxon>Metazoa</taxon>
        <taxon>Chordata</taxon>
        <taxon>Craniata</taxon>
        <taxon>Vertebrata</taxon>
        <taxon>Euteleostomi</taxon>
        <taxon>Actinopterygii</taxon>
        <taxon>Neopterygii</taxon>
        <taxon>Teleostei</taxon>
        <taxon>Neoteleostei</taxon>
        <taxon>Acanthomorphata</taxon>
        <taxon>Ovalentaria</taxon>
        <taxon>Atherinomorphae</taxon>
        <taxon>Cyprinodontiformes</taxon>
        <taxon>Goodeidae</taxon>
        <taxon>Characodon</taxon>
    </lineage>
</organism>
<keyword evidence="3" id="KW-1185">Reference proteome</keyword>
<feature type="compositionally biased region" description="Low complexity" evidence="1">
    <location>
        <begin position="1"/>
        <end position="10"/>
    </location>
</feature>
<dbReference type="EMBL" id="JAHUTJ010025176">
    <property type="protein sequence ID" value="MED6273735.1"/>
    <property type="molecule type" value="Genomic_DNA"/>
</dbReference>
<comment type="caution">
    <text evidence="2">The sequence shown here is derived from an EMBL/GenBank/DDBJ whole genome shotgun (WGS) entry which is preliminary data.</text>
</comment>
<sequence>MSLPSSPLLPRQSYMMPLRQNKRSPGPIRKPKYVESPRVPSDAIMSALRKVADNKDSSHNGKLVRTELTGRWMELNSEQSYEKTCWRLQRTCNTEYIDGAAVKALIEWFRFKLQSSRAGVLQLLDVSLLQHT</sequence>
<gene>
    <name evidence="2" type="ORF">CHARACLAT_009548</name>
</gene>
<dbReference type="Proteomes" id="UP001352852">
    <property type="component" value="Unassembled WGS sequence"/>
</dbReference>
<proteinExistence type="predicted"/>